<protein>
    <recommendedName>
        <fullName evidence="6">SURF1-like protein</fullName>
    </recommendedName>
</protein>
<comment type="function">
    <text evidence="6">Probably involved in the biogenesis of the COX complex.</text>
</comment>
<dbReference type="AlphaFoldDB" id="A0AAN8FW44"/>
<name>A0AAN8FW44_PATCE</name>
<evidence type="ECO:0000256" key="3">
    <source>
        <dbReference type="ARBA" id="ARBA00022692"/>
    </source>
</evidence>
<evidence type="ECO:0000256" key="2">
    <source>
        <dbReference type="ARBA" id="ARBA00007165"/>
    </source>
</evidence>
<keyword evidence="6" id="KW-0999">Mitochondrion inner membrane</keyword>
<evidence type="ECO:0000313" key="7">
    <source>
        <dbReference type="EMBL" id="KAK6165147.1"/>
    </source>
</evidence>
<comment type="subcellular location">
    <subcellularLocation>
        <location evidence="1">Membrane</location>
    </subcellularLocation>
    <subcellularLocation>
        <location evidence="6">Mitochondrion inner membrane</location>
        <topology evidence="6">Multi-pass membrane protein</topology>
    </subcellularLocation>
</comment>
<dbReference type="GO" id="GO:0005743">
    <property type="term" value="C:mitochondrial inner membrane"/>
    <property type="evidence" value="ECO:0007669"/>
    <property type="project" value="UniProtKB-SubCell"/>
</dbReference>
<dbReference type="GO" id="GO:0033617">
    <property type="term" value="P:mitochondrial respiratory chain complex IV assembly"/>
    <property type="evidence" value="ECO:0007669"/>
    <property type="project" value="TreeGrafter"/>
</dbReference>
<evidence type="ECO:0000256" key="5">
    <source>
        <dbReference type="ARBA" id="ARBA00023136"/>
    </source>
</evidence>
<keyword evidence="4 6" id="KW-1133">Transmembrane helix</keyword>
<accession>A0AAN8FW44</accession>
<dbReference type="EMBL" id="JAZGQO010000025">
    <property type="protein sequence ID" value="KAK6165147.1"/>
    <property type="molecule type" value="Genomic_DNA"/>
</dbReference>
<keyword evidence="6" id="KW-0496">Mitochondrion</keyword>
<evidence type="ECO:0000313" key="8">
    <source>
        <dbReference type="Proteomes" id="UP001347796"/>
    </source>
</evidence>
<feature type="transmembrane region" description="Helical" evidence="6">
    <location>
        <begin position="52"/>
        <end position="73"/>
    </location>
</feature>
<dbReference type="Pfam" id="PF02104">
    <property type="entry name" value="SURF1"/>
    <property type="match status" value="1"/>
</dbReference>
<keyword evidence="8" id="KW-1185">Reference proteome</keyword>
<dbReference type="InterPro" id="IPR002994">
    <property type="entry name" value="Surf1/Shy1"/>
</dbReference>
<comment type="similarity">
    <text evidence="2 6">Belongs to the SURF1 family.</text>
</comment>
<keyword evidence="3 6" id="KW-0812">Transmembrane</keyword>
<organism evidence="7 8">
    <name type="scientific">Patella caerulea</name>
    <name type="common">Rayed Mediterranean limpet</name>
    <dbReference type="NCBI Taxonomy" id="87958"/>
    <lineage>
        <taxon>Eukaryota</taxon>
        <taxon>Metazoa</taxon>
        <taxon>Spiralia</taxon>
        <taxon>Lophotrochozoa</taxon>
        <taxon>Mollusca</taxon>
        <taxon>Gastropoda</taxon>
        <taxon>Patellogastropoda</taxon>
        <taxon>Patelloidea</taxon>
        <taxon>Patellidae</taxon>
        <taxon>Patella</taxon>
    </lineage>
</organism>
<dbReference type="InterPro" id="IPR045214">
    <property type="entry name" value="Surf1/Surf4"/>
</dbReference>
<evidence type="ECO:0000256" key="4">
    <source>
        <dbReference type="ARBA" id="ARBA00022989"/>
    </source>
</evidence>
<dbReference type="PROSITE" id="PS50895">
    <property type="entry name" value="SURF1"/>
    <property type="match status" value="1"/>
</dbReference>
<dbReference type="PANTHER" id="PTHR23427">
    <property type="entry name" value="SURFEIT LOCUS PROTEIN"/>
    <property type="match status" value="1"/>
</dbReference>
<evidence type="ECO:0000256" key="1">
    <source>
        <dbReference type="ARBA" id="ARBA00004370"/>
    </source>
</evidence>
<proteinExistence type="inferred from homology"/>
<feature type="transmembrane region" description="Helical" evidence="6">
    <location>
        <begin position="265"/>
        <end position="282"/>
    </location>
</feature>
<sequence length="305" mass="35130">MQSSVKYTLFAVRNISCNFRQQLRSFRTACKCHDKQVPRSSPIRPIGKISNWGQAGFMLIIPVTSFCLGTWQIKRREQKLQMIKLLEDKTTAPPVPLPETREEVEELEYRKVKVRGRFDYSKEMVIGPRHNINAKLGTDGNMQATSTIGGYIVVPFILSDSNRTILVNRGYVPKRLIPAEKRPDGQIEGEIELVGVVRKNEQRNVFMSKSATDPTKHGYWMYRDIDLMAEIANTEPIFIDAVHECTVPGGPIGGQTKVQLRNEHLSYIFTWYTLSFLTFWMWKKTYFNKAIPDRAMDYIAKMKAK</sequence>
<gene>
    <name evidence="7" type="ORF">SNE40_023595</name>
</gene>
<dbReference type="CDD" id="cd06662">
    <property type="entry name" value="SURF1"/>
    <property type="match status" value="1"/>
</dbReference>
<dbReference type="Proteomes" id="UP001347796">
    <property type="component" value="Unassembled WGS sequence"/>
</dbReference>
<evidence type="ECO:0000256" key="6">
    <source>
        <dbReference type="RuleBase" id="RU363076"/>
    </source>
</evidence>
<keyword evidence="5 6" id="KW-0472">Membrane</keyword>
<comment type="caution">
    <text evidence="7">The sequence shown here is derived from an EMBL/GenBank/DDBJ whole genome shotgun (WGS) entry which is preliminary data.</text>
</comment>
<dbReference type="PANTHER" id="PTHR23427:SF2">
    <property type="entry name" value="SURFEIT LOCUS PROTEIN 1"/>
    <property type="match status" value="1"/>
</dbReference>
<reference evidence="7 8" key="1">
    <citation type="submission" date="2024-01" db="EMBL/GenBank/DDBJ databases">
        <title>The genome of the rayed Mediterranean limpet Patella caerulea (Linnaeus, 1758).</title>
        <authorList>
            <person name="Anh-Thu Weber A."/>
            <person name="Halstead-Nussloch G."/>
        </authorList>
    </citation>
    <scope>NUCLEOTIDE SEQUENCE [LARGE SCALE GENOMIC DNA]</scope>
    <source>
        <strain evidence="7">AATW-2023a</strain>
        <tissue evidence="7">Whole specimen</tissue>
    </source>
</reference>